<feature type="compositionally biased region" description="Basic and acidic residues" evidence="2">
    <location>
        <begin position="282"/>
        <end position="295"/>
    </location>
</feature>
<proteinExistence type="predicted"/>
<reference evidence="3 4" key="1">
    <citation type="submission" date="2019-07" db="EMBL/GenBank/DDBJ databases">
        <title>Genomics analysis of Aphanomyces spp. identifies a new class of oomycete effector associated with host adaptation.</title>
        <authorList>
            <person name="Gaulin E."/>
        </authorList>
    </citation>
    <scope>NUCLEOTIDE SEQUENCE [LARGE SCALE GENOMIC DNA]</scope>
    <source>
        <strain evidence="3 4">ATCC 201684</strain>
    </source>
</reference>
<feature type="region of interest" description="Disordered" evidence="2">
    <location>
        <begin position="277"/>
        <end position="305"/>
    </location>
</feature>
<organism evidence="3 4">
    <name type="scientific">Aphanomyces euteiches</name>
    <dbReference type="NCBI Taxonomy" id="100861"/>
    <lineage>
        <taxon>Eukaryota</taxon>
        <taxon>Sar</taxon>
        <taxon>Stramenopiles</taxon>
        <taxon>Oomycota</taxon>
        <taxon>Saprolegniomycetes</taxon>
        <taxon>Saprolegniales</taxon>
        <taxon>Verrucalvaceae</taxon>
        <taxon>Aphanomyces</taxon>
    </lineage>
</organism>
<protein>
    <submittedName>
        <fullName evidence="3">Uncharacterized protein</fullName>
    </submittedName>
</protein>
<sequence>MDQVEEEYAQDDITIDLSFENAELDFELLDEATEESKDAPQTDSERVQISVQQVKETLQSVPNTDSNLQAHISTIADYLVQLEEKVRDLTVKNAMQTIDLHNLRQLYQASIEENEALATKKEAREAKEANKTLLDSNKSSNQIKAQLQEYMELDMEVQKAKQDNSKLTAEHERVVELCAKFQEEVLLKEIEVAKSDKRLHIMAAQLDNTKELHEQVVKENADLRAQMEAMATQNQTLLKHKKLLVLEVKALQKYSHVNIAGLEQEAQEARMMQKSISAQLERAQEERDELKEKLNELNISGVDTA</sequence>
<accession>A0A6G0XET7</accession>
<feature type="coiled-coil region" evidence="1">
    <location>
        <begin position="206"/>
        <end position="233"/>
    </location>
</feature>
<gene>
    <name evidence="3" type="ORF">Ae201684_005340</name>
</gene>
<name>A0A6G0XET7_9STRA</name>
<dbReference type="Proteomes" id="UP000481153">
    <property type="component" value="Unassembled WGS sequence"/>
</dbReference>
<feature type="coiled-coil region" evidence="1">
    <location>
        <begin position="143"/>
        <end position="177"/>
    </location>
</feature>
<evidence type="ECO:0000313" key="3">
    <source>
        <dbReference type="EMBL" id="KAF0738719.1"/>
    </source>
</evidence>
<evidence type="ECO:0000256" key="2">
    <source>
        <dbReference type="SAM" id="MobiDB-lite"/>
    </source>
</evidence>
<dbReference type="VEuPathDB" id="FungiDB:AeMF1_001983"/>
<dbReference type="EMBL" id="VJMJ01000070">
    <property type="protein sequence ID" value="KAF0738719.1"/>
    <property type="molecule type" value="Genomic_DNA"/>
</dbReference>
<evidence type="ECO:0000256" key="1">
    <source>
        <dbReference type="SAM" id="Coils"/>
    </source>
</evidence>
<keyword evidence="4" id="KW-1185">Reference proteome</keyword>
<evidence type="ECO:0000313" key="4">
    <source>
        <dbReference type="Proteomes" id="UP000481153"/>
    </source>
</evidence>
<comment type="caution">
    <text evidence="3">The sequence shown here is derived from an EMBL/GenBank/DDBJ whole genome shotgun (WGS) entry which is preliminary data.</text>
</comment>
<keyword evidence="1" id="KW-0175">Coiled coil</keyword>
<dbReference type="AlphaFoldDB" id="A0A6G0XET7"/>